<gene>
    <name evidence="2" type="ORF">VOLCADRAFT_98468</name>
</gene>
<evidence type="ECO:0000256" key="1">
    <source>
        <dbReference type="SAM" id="MobiDB-lite"/>
    </source>
</evidence>
<feature type="compositionally biased region" description="Gly residues" evidence="1">
    <location>
        <begin position="423"/>
        <end position="448"/>
    </location>
</feature>
<dbReference type="KEGG" id="vcn:VOLCADRAFT_98468"/>
<evidence type="ECO:0000313" key="3">
    <source>
        <dbReference type="Proteomes" id="UP000001058"/>
    </source>
</evidence>
<feature type="region of interest" description="Disordered" evidence="1">
    <location>
        <begin position="220"/>
        <end position="456"/>
    </location>
</feature>
<dbReference type="SUPFAM" id="SSF81383">
    <property type="entry name" value="F-box domain"/>
    <property type="match status" value="1"/>
</dbReference>
<feature type="compositionally biased region" description="Gly residues" evidence="1">
    <location>
        <begin position="220"/>
        <end position="230"/>
    </location>
</feature>
<proteinExistence type="predicted"/>
<feature type="compositionally biased region" description="Basic and acidic residues" evidence="1">
    <location>
        <begin position="246"/>
        <end position="255"/>
    </location>
</feature>
<feature type="compositionally biased region" description="Low complexity" evidence="1">
    <location>
        <begin position="334"/>
        <end position="349"/>
    </location>
</feature>
<evidence type="ECO:0000313" key="2">
    <source>
        <dbReference type="EMBL" id="EFJ41558.1"/>
    </source>
</evidence>
<keyword evidence="3" id="KW-1185">Reference proteome</keyword>
<dbReference type="InParanoid" id="D8UFE9"/>
<dbReference type="AlphaFoldDB" id="D8UFE9"/>
<dbReference type="GeneID" id="9626843"/>
<dbReference type="InterPro" id="IPR036047">
    <property type="entry name" value="F-box-like_dom_sf"/>
</dbReference>
<dbReference type="Proteomes" id="UP000001058">
    <property type="component" value="Unassembled WGS sequence"/>
</dbReference>
<sequence length="483" mass="50528">MTNTRFLIDIVYYPHHKGSGMQAVHVPQKSDVTVIWNRHEHDGKKAGALPNCFLPFLESSDLVRLGACCRYLRDTAFIDDVWRPRCEALGWSGFPRGTSWQAGFSLRRRSLCVECGHPSRYVFALLGCRLCERCEHRVGRGAAVRRCSMVMMTTSAAVLEMEMEMVRRWSPLVGKMSLAGRSAKVLKACCCWYSWCVCEMGSAGLHGKFDYESDDGVYDGGGGGQGGSGSGSNETDGGQSNQVAGGERRAEEKAARKAAKKAAKEAQRLKRQLRNTSARGGAGGGRRSPGSAVQSPFPPCGKTGAGAPVVVGSALGRSGAGGQQPPERPPPQLPQRHQQQQQQQQRPTGLVGGKGKGEGEGAVGQPARGRRRGEAAAAQAKGCSPTSTCRTARPLLVVQDDGDGEGSGLPLEGQAVALPRSSGGRGGARGGGGGGGGGTSHAGGGGGHTSSRVTKLKSGWAAEREALMAAWGQYGISGLVLAS</sequence>
<dbReference type="RefSeq" id="XP_002957349.1">
    <property type="nucleotide sequence ID" value="XM_002957303.1"/>
</dbReference>
<evidence type="ECO:0008006" key="4">
    <source>
        <dbReference type="Google" id="ProtNLM"/>
    </source>
</evidence>
<accession>D8UFE9</accession>
<dbReference type="OrthoDB" id="544269at2759"/>
<feature type="compositionally biased region" description="Polar residues" evidence="1">
    <location>
        <begin position="233"/>
        <end position="243"/>
    </location>
</feature>
<protein>
    <recommendedName>
        <fullName evidence="4">F-box domain-containing protein</fullName>
    </recommendedName>
</protein>
<dbReference type="EMBL" id="GL378393">
    <property type="protein sequence ID" value="EFJ41558.1"/>
    <property type="molecule type" value="Genomic_DNA"/>
</dbReference>
<reference evidence="2 3" key="1">
    <citation type="journal article" date="2010" name="Science">
        <title>Genomic analysis of organismal complexity in the multicellular green alga Volvox carteri.</title>
        <authorList>
            <person name="Prochnik S.E."/>
            <person name="Umen J."/>
            <person name="Nedelcu A.M."/>
            <person name="Hallmann A."/>
            <person name="Miller S.M."/>
            <person name="Nishii I."/>
            <person name="Ferris P."/>
            <person name="Kuo A."/>
            <person name="Mitros T."/>
            <person name="Fritz-Laylin L.K."/>
            <person name="Hellsten U."/>
            <person name="Chapman J."/>
            <person name="Simakov O."/>
            <person name="Rensing S.A."/>
            <person name="Terry A."/>
            <person name="Pangilinan J."/>
            <person name="Kapitonov V."/>
            <person name="Jurka J."/>
            <person name="Salamov A."/>
            <person name="Shapiro H."/>
            <person name="Schmutz J."/>
            <person name="Grimwood J."/>
            <person name="Lindquist E."/>
            <person name="Lucas S."/>
            <person name="Grigoriev I.V."/>
            <person name="Schmitt R."/>
            <person name="Kirk D."/>
            <person name="Rokhsar D.S."/>
        </authorList>
    </citation>
    <scope>NUCLEOTIDE SEQUENCE [LARGE SCALE GENOMIC DNA]</scope>
    <source>
        <strain evidence="3">f. Nagariensis / Eve</strain>
    </source>
</reference>
<organism evidence="3">
    <name type="scientific">Volvox carteri f. nagariensis</name>
    <dbReference type="NCBI Taxonomy" id="3068"/>
    <lineage>
        <taxon>Eukaryota</taxon>
        <taxon>Viridiplantae</taxon>
        <taxon>Chlorophyta</taxon>
        <taxon>core chlorophytes</taxon>
        <taxon>Chlorophyceae</taxon>
        <taxon>CS clade</taxon>
        <taxon>Chlamydomonadales</taxon>
        <taxon>Volvocaceae</taxon>
        <taxon>Volvox</taxon>
    </lineage>
</organism>
<name>D8UFE9_VOLCA</name>